<reference evidence="1 2" key="1">
    <citation type="submission" date="2019-04" db="EMBL/GenBank/DDBJ databases">
        <authorList>
            <person name="Hwang J.C."/>
        </authorList>
    </citation>
    <scope>NUCLEOTIDE SEQUENCE [LARGE SCALE GENOMIC DNA]</scope>
    <source>
        <strain evidence="1 2">IMCC35002</strain>
    </source>
</reference>
<gene>
    <name evidence="1" type="ORF">FCL42_15915</name>
</gene>
<protein>
    <recommendedName>
        <fullName evidence="3">Extradiol ring-cleavage dioxygenase LigAB LigA subunit domain-containing protein</fullName>
    </recommendedName>
</protein>
<dbReference type="Proteomes" id="UP000305675">
    <property type="component" value="Unassembled WGS sequence"/>
</dbReference>
<evidence type="ECO:0008006" key="3">
    <source>
        <dbReference type="Google" id="ProtNLM"/>
    </source>
</evidence>
<sequence>MSKLLDYLNELDSNPDLKAAHDKDTESSMKAYGLNSEEIAAVMSGDKTQIAKAAGVEDAEAIIKGITARVTDVNQD</sequence>
<dbReference type="AlphaFoldDB" id="A0A4U1BMY5"/>
<dbReference type="OrthoDB" id="6197820at2"/>
<keyword evidence="2" id="KW-1185">Reference proteome</keyword>
<accession>A0A4U1BMY5</accession>
<proteinExistence type="predicted"/>
<organism evidence="1 2">
    <name type="scientific">Ferrimonas aestuarii</name>
    <dbReference type="NCBI Taxonomy" id="2569539"/>
    <lineage>
        <taxon>Bacteria</taxon>
        <taxon>Pseudomonadati</taxon>
        <taxon>Pseudomonadota</taxon>
        <taxon>Gammaproteobacteria</taxon>
        <taxon>Alteromonadales</taxon>
        <taxon>Ferrimonadaceae</taxon>
        <taxon>Ferrimonas</taxon>
    </lineage>
</organism>
<dbReference type="EMBL" id="SWCJ01000014">
    <property type="protein sequence ID" value="TKB52794.1"/>
    <property type="molecule type" value="Genomic_DNA"/>
</dbReference>
<name>A0A4U1BMY5_9GAMM</name>
<dbReference type="RefSeq" id="WP_136864417.1">
    <property type="nucleotide sequence ID" value="NZ_SWCJ01000014.1"/>
</dbReference>
<evidence type="ECO:0000313" key="1">
    <source>
        <dbReference type="EMBL" id="TKB52794.1"/>
    </source>
</evidence>
<evidence type="ECO:0000313" key="2">
    <source>
        <dbReference type="Proteomes" id="UP000305675"/>
    </source>
</evidence>
<comment type="caution">
    <text evidence="1">The sequence shown here is derived from an EMBL/GenBank/DDBJ whole genome shotgun (WGS) entry which is preliminary data.</text>
</comment>